<dbReference type="OrthoDB" id="7806498at2"/>
<sequence>MIEMGIRGARQLEERAVALLKPHARNPRTHSKKQIGQIEASIRRFGFVNPVLVDEKDRIIAGHGRVEAARSLGLASVPVIRLEGMSEAEKKAYIIADNRLAELAGWDRDLLTLELGSILEDVPDFDLELTGFDGGELEALLAAIGNGVGSPDSSSTPISVRPAEVMKMLKGRLPSSRAMPSSIGVSRSSRKPFRISCAMARVARSLGSVSSIIDAGRG</sequence>
<dbReference type="AlphaFoldDB" id="A0A437JDD8"/>
<evidence type="ECO:0000259" key="1">
    <source>
        <dbReference type="SMART" id="SM00470"/>
    </source>
</evidence>
<dbReference type="InterPro" id="IPR050336">
    <property type="entry name" value="Chromosome_partition/occlusion"/>
</dbReference>
<accession>A0A437JDD8</accession>
<dbReference type="PANTHER" id="PTHR33375:SF1">
    <property type="entry name" value="CHROMOSOME-PARTITIONING PROTEIN PARB-RELATED"/>
    <property type="match status" value="1"/>
</dbReference>
<name>A0A437JDD8_9SPHN</name>
<feature type="domain" description="ParB-like N-terminal" evidence="1">
    <location>
        <begin position="13"/>
        <end position="98"/>
    </location>
</feature>
<comment type="caution">
    <text evidence="2">The sequence shown here is derived from an EMBL/GenBank/DDBJ whole genome shotgun (WGS) entry which is preliminary data.</text>
</comment>
<organism evidence="2 3">
    <name type="scientific">Sphingobium algorifonticola</name>
    <dbReference type="NCBI Taxonomy" id="2008318"/>
    <lineage>
        <taxon>Bacteria</taxon>
        <taxon>Pseudomonadati</taxon>
        <taxon>Pseudomonadota</taxon>
        <taxon>Alphaproteobacteria</taxon>
        <taxon>Sphingomonadales</taxon>
        <taxon>Sphingomonadaceae</taxon>
        <taxon>Sphingobium</taxon>
    </lineage>
</organism>
<dbReference type="Pfam" id="PF02195">
    <property type="entry name" value="ParB_N"/>
    <property type="match status" value="1"/>
</dbReference>
<dbReference type="InterPro" id="IPR036086">
    <property type="entry name" value="ParB/Sulfiredoxin_sf"/>
</dbReference>
<evidence type="ECO:0000313" key="2">
    <source>
        <dbReference type="EMBL" id="RVT43946.1"/>
    </source>
</evidence>
<dbReference type="GO" id="GO:0005694">
    <property type="term" value="C:chromosome"/>
    <property type="evidence" value="ECO:0007669"/>
    <property type="project" value="TreeGrafter"/>
</dbReference>
<dbReference type="PANTHER" id="PTHR33375">
    <property type="entry name" value="CHROMOSOME-PARTITIONING PROTEIN PARB-RELATED"/>
    <property type="match status" value="1"/>
</dbReference>
<evidence type="ECO:0000313" key="3">
    <source>
        <dbReference type="Proteomes" id="UP000282977"/>
    </source>
</evidence>
<dbReference type="EMBL" id="RZUL01000001">
    <property type="protein sequence ID" value="RVT43946.1"/>
    <property type="molecule type" value="Genomic_DNA"/>
</dbReference>
<dbReference type="InterPro" id="IPR003115">
    <property type="entry name" value="ParB_N"/>
</dbReference>
<dbReference type="GO" id="GO:0045881">
    <property type="term" value="P:positive regulation of sporulation resulting in formation of a cellular spore"/>
    <property type="evidence" value="ECO:0007669"/>
    <property type="project" value="TreeGrafter"/>
</dbReference>
<gene>
    <name evidence="2" type="ORF">ENE74_05045</name>
</gene>
<reference evidence="2 3" key="1">
    <citation type="submission" date="2019-01" db="EMBL/GenBank/DDBJ databases">
        <authorList>
            <person name="Chen W.-M."/>
        </authorList>
    </citation>
    <scope>NUCLEOTIDE SEQUENCE [LARGE SCALE GENOMIC DNA]</scope>
    <source>
        <strain evidence="2 3">TLA-22</strain>
    </source>
</reference>
<protein>
    <recommendedName>
        <fullName evidence="1">ParB-like N-terminal domain-containing protein</fullName>
    </recommendedName>
</protein>
<dbReference type="GO" id="GO:0007059">
    <property type="term" value="P:chromosome segregation"/>
    <property type="evidence" value="ECO:0007669"/>
    <property type="project" value="TreeGrafter"/>
</dbReference>
<dbReference type="Proteomes" id="UP000282977">
    <property type="component" value="Unassembled WGS sequence"/>
</dbReference>
<dbReference type="SUPFAM" id="SSF110849">
    <property type="entry name" value="ParB/Sulfiredoxin"/>
    <property type="match status" value="1"/>
</dbReference>
<dbReference type="RefSeq" id="WP_127689481.1">
    <property type="nucleotide sequence ID" value="NZ_RZUL01000001.1"/>
</dbReference>
<dbReference type="CDD" id="cd16403">
    <property type="entry name" value="ParB_N_like_MT"/>
    <property type="match status" value="1"/>
</dbReference>
<dbReference type="SMART" id="SM00470">
    <property type="entry name" value="ParB"/>
    <property type="match status" value="1"/>
</dbReference>
<dbReference type="Gene3D" id="3.90.1530.10">
    <property type="entry name" value="Conserved hypothetical protein from pyrococcus furiosus pfu- 392566-001, ParB domain"/>
    <property type="match status" value="1"/>
</dbReference>
<keyword evidence="3" id="KW-1185">Reference proteome</keyword>
<proteinExistence type="predicted"/>